<dbReference type="Proteomes" id="UP000321915">
    <property type="component" value="Segment"/>
</dbReference>
<protein>
    <submittedName>
        <fullName evidence="1">Uncharacterized protein</fullName>
    </submittedName>
</protein>
<gene>
    <name evidence="1" type="primary">178</name>
    <name evidence="1" type="ORF">SEA_QUI_178</name>
</gene>
<keyword evidence="2" id="KW-1185">Reference proteome</keyword>
<reference evidence="1 2" key="1">
    <citation type="submission" date="2019-07" db="EMBL/GenBank/DDBJ databases">
        <authorList>
            <person name="Abdullah A."/>
            <person name="Lima G.C."/>
            <person name="Cuneo C.K."/>
            <person name="Ennest D.C."/>
            <person name="Fritz K.J."/>
            <person name="Johnson B.T."/>
            <person name="Larson S.M."/>
            <person name="Lemunyete M.N."/>
            <person name="Murray M.B."/>
            <person name="Osmond D.E."/>
            <person name="Patras K.A."/>
            <person name="Ransibrahmanakul S."/>
            <person name="Simpson K.A."/>
            <person name="Thull B.S."/>
            <person name="Wetzel S."/>
            <person name="Bonilla J.A."/>
            <person name="Klyczek K."/>
            <person name="Garlena R.A."/>
            <person name="Russell D.A."/>
            <person name="Pope W.H."/>
            <person name="Jacobs-Sera D."/>
            <person name="Hatfull G.F."/>
        </authorList>
    </citation>
    <scope>NUCLEOTIDE SEQUENCE [LARGE SCALE GENOMIC DNA]</scope>
</reference>
<proteinExistence type="predicted"/>
<dbReference type="RefSeq" id="YP_010660544.1">
    <property type="nucleotide sequence ID" value="NC_070877.1"/>
</dbReference>
<accession>A0A5B8WKA0</accession>
<dbReference type="KEGG" id="vg:77936538"/>
<evidence type="ECO:0000313" key="2">
    <source>
        <dbReference type="Proteomes" id="UP000321915"/>
    </source>
</evidence>
<dbReference type="GeneID" id="77936538"/>
<dbReference type="EMBL" id="MN183282">
    <property type="protein sequence ID" value="QED11666.1"/>
    <property type="molecule type" value="Genomic_DNA"/>
</dbReference>
<name>A0A5B8WKA0_9CAUD</name>
<evidence type="ECO:0000313" key="1">
    <source>
        <dbReference type="EMBL" id="QED11666.1"/>
    </source>
</evidence>
<organism evidence="1 2">
    <name type="scientific">Arthrobacter phage Qui</name>
    <dbReference type="NCBI Taxonomy" id="2603260"/>
    <lineage>
        <taxon>Viruses</taxon>
        <taxon>Duplodnaviria</taxon>
        <taxon>Heunggongvirae</taxon>
        <taxon>Uroviricota</taxon>
        <taxon>Caudoviricetes</taxon>
        <taxon>Quivirus</taxon>
        <taxon>Quivirus qui</taxon>
    </lineage>
</organism>
<sequence length="144" mass="16996">MKKYNVKPSELPTFSVIEDENEDLYMVGSDGTWDIVFPRDIYHADAKEVRSHQADEHFKKFTIRSIPVGYSLPKAPRRVLIWKDIPGFTEWMISDNLTIKNKRWPGYRRPTKDGYFILREKGKVSHWRISDLGTEEERKAFFAS</sequence>